<dbReference type="InterPro" id="IPR043502">
    <property type="entry name" value="DNA/RNA_pol_sf"/>
</dbReference>
<evidence type="ECO:0000256" key="6">
    <source>
        <dbReference type="ARBA" id="ARBA00022842"/>
    </source>
</evidence>
<evidence type="ECO:0000256" key="2">
    <source>
        <dbReference type="ARBA" id="ARBA00022679"/>
    </source>
</evidence>
<sequence>RKRQYHGKIIKKGRKRHLWHLWQNPGSSNDRIRELLVPVEEKPLAEMLKLAGQEETVLNRMRSAIGGATVVHVNDRVATGKQCVGVAKSGSTAAAAEERAATALEEEEAEVSKALAVSVDCRQDIEKLVNEFRRILTRSFVGSAAVAVTYRRSCPFSKTRRERRSPSTTGEQWAVKLSGKVNGRSLKLLVDTGAAISLIREAELNMASNVRISKYGSRQIVAVNGERVETVGTAEVDINIGDKLLKRHLMIVARSLSHPCLLDIDFLRPRRALIDLGDNRIKLGEVWLKLESSKTQEDKNRGEAQQECDICLLETVTLPAQTKMIFTGRSDRTTPKLVNNYSVMAACSLSRAAGGTVPVRLLNGTDRLITLFKDTKLGTYSTAYTTTSAGCEKEPPRTEPMNKYSDLIDNMLQLPRNIPNDIRKQLRALLWKYKQVIATDDYDTGRTNICKHSINTGDTPPIKQNPKRIPYHQKESPMNHHVGLGHHRLFSYKRKMDRIVSLNHHTKKNAQPLPKIEETLETLSGATWFSTLHLASGYWQVEVADGDKEKTTFTTTIWVMPFGLCNAPTTFQRLMETVLCGLHWTTCMVYLDDIIVCNRTPGKIRRSVFTAARSRLKIKPTKCQLFQEKVKYLGHIVSRAGVQPDPEKIRAVEQWPTLRCAKELQQFFGLASYYRRFVKGFAQLGEPLHPLSEKGKQWNWTDQCEKAFAFLKTQLTKQPVLTHPNFKIPFVVDTDATGDELGAVLSQIIAGQERVAAFASCTLSKSERKYCATRREMLALVWELKQFRCFLYGRRFTVRTDHGSLMWLKNFKPEGQVARWLEQLAEFDFEVIHHPGRKHQNADALSREACKQCCQNTSTPCTAISSIMGNVRSGNPVQYGRYENQPNWRERKRKIRTSHKCAIPTRCLSDSSRALQSLLSQKDQMIIKDGILFRRRLAKHANHRAGDQFVVPQILRQEILHGLHSGPEGDHLGKKKNLWKVRQRFYWPDLSEDVADWCRKCQECSQRKNGSKRHQGQLQPHSAPYPMSRIGVDIIRSFQRTEPGNRYILTVQDYFSK</sequence>
<keyword evidence="4" id="KW-0540">Nuclease</keyword>
<keyword evidence="5" id="KW-0255">Endonuclease</keyword>
<evidence type="ECO:0000256" key="1">
    <source>
        <dbReference type="ARBA" id="ARBA00012493"/>
    </source>
</evidence>
<dbReference type="Gene3D" id="3.10.10.10">
    <property type="entry name" value="HIV Type 1 Reverse Transcriptase, subunit A, domain 1"/>
    <property type="match status" value="1"/>
</dbReference>
<dbReference type="STRING" id="45882.A0A0V1C8F0"/>
<dbReference type="PROSITE" id="PS00141">
    <property type="entry name" value="ASP_PROTEASE"/>
    <property type="match status" value="1"/>
</dbReference>
<gene>
    <name evidence="14" type="primary">POL</name>
    <name evidence="14" type="ORF">T03_15364</name>
</gene>
<evidence type="ECO:0000256" key="7">
    <source>
        <dbReference type="ARBA" id="ARBA00022884"/>
    </source>
</evidence>
<dbReference type="AlphaFoldDB" id="A0A0V1C8F0"/>
<dbReference type="InterPro" id="IPR041577">
    <property type="entry name" value="RT_RNaseH_2"/>
</dbReference>
<organism evidence="14 15">
    <name type="scientific">Trichinella britovi</name>
    <name type="common">Parasitic roundworm</name>
    <dbReference type="NCBI Taxonomy" id="45882"/>
    <lineage>
        <taxon>Eukaryota</taxon>
        <taxon>Metazoa</taxon>
        <taxon>Ecdysozoa</taxon>
        <taxon>Nematoda</taxon>
        <taxon>Enoplea</taxon>
        <taxon>Dorylaimia</taxon>
        <taxon>Trichinellida</taxon>
        <taxon>Trichinellidae</taxon>
        <taxon>Trichinella</taxon>
    </lineage>
</organism>
<dbReference type="EC" id="2.7.7.49" evidence="1"/>
<evidence type="ECO:0000256" key="5">
    <source>
        <dbReference type="ARBA" id="ARBA00022759"/>
    </source>
</evidence>
<keyword evidence="15" id="KW-1185">Reference proteome</keyword>
<comment type="caution">
    <text evidence="14">The sequence shown here is derived from an EMBL/GenBank/DDBJ whole genome shotgun (WGS) entry which is preliminary data.</text>
</comment>
<dbReference type="Gene3D" id="3.10.20.370">
    <property type="match status" value="1"/>
</dbReference>
<keyword evidence="10" id="KW-0511">Multifunctional enzyme</keyword>
<evidence type="ECO:0000313" key="15">
    <source>
        <dbReference type="Proteomes" id="UP000054653"/>
    </source>
</evidence>
<evidence type="ECO:0000256" key="4">
    <source>
        <dbReference type="ARBA" id="ARBA00022722"/>
    </source>
</evidence>
<feature type="domain" description="Reverse transcriptase" evidence="11">
    <location>
        <begin position="488"/>
        <end position="636"/>
    </location>
</feature>
<dbReference type="OMA" id="HKARECH"/>
<dbReference type="GO" id="GO:0004519">
    <property type="term" value="F:endonuclease activity"/>
    <property type="evidence" value="ECO:0007669"/>
    <property type="project" value="UniProtKB-KW"/>
</dbReference>
<dbReference type="InterPro" id="IPR021109">
    <property type="entry name" value="Peptidase_aspartic_dom_sf"/>
</dbReference>
<dbReference type="CDD" id="cd00303">
    <property type="entry name" value="retropepsin_like"/>
    <property type="match status" value="1"/>
</dbReference>
<evidence type="ECO:0000256" key="8">
    <source>
        <dbReference type="ARBA" id="ARBA00022908"/>
    </source>
</evidence>
<dbReference type="Gene3D" id="1.10.340.70">
    <property type="match status" value="1"/>
</dbReference>
<evidence type="ECO:0000259" key="13">
    <source>
        <dbReference type="Pfam" id="PF17921"/>
    </source>
</evidence>
<dbReference type="GO" id="GO:0004190">
    <property type="term" value="F:aspartic-type endopeptidase activity"/>
    <property type="evidence" value="ECO:0007669"/>
    <property type="project" value="InterPro"/>
</dbReference>
<dbReference type="FunFam" id="1.10.340.70:FF:000001">
    <property type="entry name" value="Retrovirus-related Pol polyprotein from transposon gypsy-like Protein"/>
    <property type="match status" value="1"/>
</dbReference>
<dbReference type="FunFam" id="3.30.70.270:FF:000020">
    <property type="entry name" value="Transposon Tf2-6 polyprotein-like Protein"/>
    <property type="match status" value="1"/>
</dbReference>
<dbReference type="CDD" id="cd01647">
    <property type="entry name" value="RT_LTR"/>
    <property type="match status" value="1"/>
</dbReference>
<keyword evidence="2" id="KW-0808">Transferase</keyword>
<dbReference type="InterPro" id="IPR041588">
    <property type="entry name" value="Integrase_H2C2"/>
</dbReference>
<keyword evidence="5" id="KW-0378">Hydrolase</keyword>
<dbReference type="OrthoDB" id="5920491at2759"/>
<dbReference type="PANTHER" id="PTHR37984">
    <property type="entry name" value="PROTEIN CBG26694"/>
    <property type="match status" value="1"/>
</dbReference>
<evidence type="ECO:0000313" key="14">
    <source>
        <dbReference type="EMBL" id="KRY45558.1"/>
    </source>
</evidence>
<feature type="non-terminal residue" evidence="14">
    <location>
        <position position="1057"/>
    </location>
</feature>
<dbReference type="Pfam" id="PF17921">
    <property type="entry name" value="Integrase_H2C2"/>
    <property type="match status" value="1"/>
</dbReference>
<evidence type="ECO:0000256" key="3">
    <source>
        <dbReference type="ARBA" id="ARBA00022695"/>
    </source>
</evidence>
<reference evidence="14 15" key="1">
    <citation type="submission" date="2015-01" db="EMBL/GenBank/DDBJ databases">
        <title>Evolution of Trichinella species and genotypes.</title>
        <authorList>
            <person name="Korhonen P.K."/>
            <person name="Edoardo P."/>
            <person name="Giuseppe L.R."/>
            <person name="Gasser R.B."/>
        </authorList>
    </citation>
    <scope>NUCLEOTIDE SEQUENCE [LARGE SCALE GENOMIC DNA]</scope>
    <source>
        <strain evidence="14">ISS120</strain>
    </source>
</reference>
<dbReference type="EMBL" id="JYDI01000348">
    <property type="protein sequence ID" value="KRY45558.1"/>
    <property type="molecule type" value="Genomic_DNA"/>
</dbReference>
<dbReference type="Pfam" id="PF00078">
    <property type="entry name" value="RVT_1"/>
    <property type="match status" value="1"/>
</dbReference>
<name>A0A0V1C8F0_TRIBR</name>
<keyword evidence="7" id="KW-0694">RNA-binding</keyword>
<dbReference type="FunFam" id="3.10.20.370:FF:000001">
    <property type="entry name" value="Retrovirus-related Pol polyprotein from transposon 17.6-like protein"/>
    <property type="match status" value="1"/>
</dbReference>
<dbReference type="Pfam" id="PF13975">
    <property type="entry name" value="gag-asp_proteas"/>
    <property type="match status" value="1"/>
</dbReference>
<feature type="domain" description="Integrase zinc-binding" evidence="13">
    <location>
        <begin position="951"/>
        <end position="1009"/>
    </location>
</feature>
<feature type="domain" description="Reverse transcriptase/retrotransposon-derived protein RNase H-like" evidence="12">
    <location>
        <begin position="700"/>
        <end position="798"/>
    </location>
</feature>
<dbReference type="SUPFAM" id="SSF50630">
    <property type="entry name" value="Acid proteases"/>
    <property type="match status" value="1"/>
</dbReference>
<keyword evidence="8" id="KW-0229">DNA integration</keyword>
<evidence type="ECO:0000259" key="11">
    <source>
        <dbReference type="Pfam" id="PF00078"/>
    </source>
</evidence>
<dbReference type="PANTHER" id="PTHR37984:SF5">
    <property type="entry name" value="PROTEIN NYNRIN-LIKE"/>
    <property type="match status" value="1"/>
</dbReference>
<proteinExistence type="predicted"/>
<dbReference type="InterPro" id="IPR050951">
    <property type="entry name" value="Retrovirus_Pol_polyprotein"/>
</dbReference>
<dbReference type="InterPro" id="IPR001969">
    <property type="entry name" value="Aspartic_peptidase_AS"/>
</dbReference>
<dbReference type="Proteomes" id="UP000054653">
    <property type="component" value="Unassembled WGS sequence"/>
</dbReference>
<evidence type="ECO:0000256" key="10">
    <source>
        <dbReference type="ARBA" id="ARBA00023268"/>
    </source>
</evidence>
<dbReference type="InterPro" id="IPR043128">
    <property type="entry name" value="Rev_trsase/Diguanyl_cyclase"/>
</dbReference>
<dbReference type="Gene3D" id="3.30.70.270">
    <property type="match status" value="2"/>
</dbReference>
<dbReference type="GO" id="GO:0003723">
    <property type="term" value="F:RNA binding"/>
    <property type="evidence" value="ECO:0007669"/>
    <property type="project" value="UniProtKB-KW"/>
</dbReference>
<dbReference type="SUPFAM" id="SSF56672">
    <property type="entry name" value="DNA/RNA polymerases"/>
    <property type="match status" value="1"/>
</dbReference>
<dbReference type="Gene3D" id="2.40.70.10">
    <property type="entry name" value="Acid Proteases"/>
    <property type="match status" value="1"/>
</dbReference>
<accession>A0A0V1C8F0</accession>
<evidence type="ECO:0000256" key="9">
    <source>
        <dbReference type="ARBA" id="ARBA00022918"/>
    </source>
</evidence>
<keyword evidence="3" id="KW-0548">Nucleotidyltransferase</keyword>
<keyword evidence="6" id="KW-0460">Magnesium</keyword>
<evidence type="ECO:0000259" key="12">
    <source>
        <dbReference type="Pfam" id="PF17919"/>
    </source>
</evidence>
<dbReference type="FunFam" id="3.30.70.270:FF:000003">
    <property type="entry name" value="Transposon Ty3-G Gag-Pol polyprotein"/>
    <property type="match status" value="1"/>
</dbReference>
<feature type="non-terminal residue" evidence="14">
    <location>
        <position position="1"/>
    </location>
</feature>
<dbReference type="GO" id="GO:0003964">
    <property type="term" value="F:RNA-directed DNA polymerase activity"/>
    <property type="evidence" value="ECO:0007669"/>
    <property type="project" value="UniProtKB-KW"/>
</dbReference>
<dbReference type="InterPro" id="IPR000477">
    <property type="entry name" value="RT_dom"/>
</dbReference>
<protein>
    <recommendedName>
        <fullName evidence="1">RNA-directed DNA polymerase</fullName>
        <ecNumber evidence="1">2.7.7.49</ecNumber>
    </recommendedName>
</protein>
<dbReference type="GO" id="GO:0015074">
    <property type="term" value="P:DNA integration"/>
    <property type="evidence" value="ECO:0007669"/>
    <property type="project" value="UniProtKB-KW"/>
</dbReference>
<keyword evidence="9" id="KW-0695">RNA-directed DNA polymerase</keyword>
<dbReference type="CDD" id="cd09274">
    <property type="entry name" value="RNase_HI_RT_Ty3"/>
    <property type="match status" value="1"/>
</dbReference>
<dbReference type="GO" id="GO:0006508">
    <property type="term" value="P:proteolysis"/>
    <property type="evidence" value="ECO:0007669"/>
    <property type="project" value="InterPro"/>
</dbReference>
<dbReference type="Pfam" id="PF17919">
    <property type="entry name" value="RT_RNaseH_2"/>
    <property type="match status" value="1"/>
</dbReference>